<evidence type="ECO:0000313" key="3">
    <source>
        <dbReference type="Proteomes" id="UP000631300"/>
    </source>
</evidence>
<gene>
    <name evidence="2" type="ORF">GCM10007391_29570</name>
</gene>
<protein>
    <recommendedName>
        <fullName evidence="4">NAD/FAD-utilizing enzyme</fullName>
    </recommendedName>
</protein>
<reference evidence="2" key="1">
    <citation type="journal article" date="2014" name="Int. J. Syst. Evol. Microbiol.">
        <title>Complete genome sequence of Corynebacterium casei LMG S-19264T (=DSM 44701T), isolated from a smear-ripened cheese.</title>
        <authorList>
            <consortium name="US DOE Joint Genome Institute (JGI-PGF)"/>
            <person name="Walter F."/>
            <person name="Albersmeier A."/>
            <person name="Kalinowski J."/>
            <person name="Ruckert C."/>
        </authorList>
    </citation>
    <scope>NUCLEOTIDE SEQUENCE</scope>
    <source>
        <strain evidence="2">KCTC 22164</strain>
    </source>
</reference>
<name>A0A918JPY3_9ALTE</name>
<proteinExistence type="predicted"/>
<keyword evidence="1" id="KW-1133">Transmembrane helix</keyword>
<sequence>MSRHYYISDDLNDLEALEKELEQQGMARSQIHVLSDNDTEVEQHHLHAITPFLKQDVVHSSELGAFIGVVIAGVLLGAVYVLDLHSTAVGWLPFVFGSLVILGFCVWEGGLIGLQVPNQKFKRFQKLLKKGKHIFFVDTRDEQEASLASIVARHPRLREISNEQASPV</sequence>
<dbReference type="EMBL" id="BMXP01000009">
    <property type="protein sequence ID" value="GGW93324.1"/>
    <property type="molecule type" value="Genomic_DNA"/>
</dbReference>
<reference evidence="2" key="2">
    <citation type="submission" date="2020-09" db="EMBL/GenBank/DDBJ databases">
        <authorList>
            <person name="Sun Q."/>
            <person name="Kim S."/>
        </authorList>
    </citation>
    <scope>NUCLEOTIDE SEQUENCE</scope>
    <source>
        <strain evidence="2">KCTC 22164</strain>
    </source>
</reference>
<keyword evidence="3" id="KW-1185">Reference proteome</keyword>
<dbReference type="RefSeq" id="WP_189407824.1">
    <property type="nucleotide sequence ID" value="NZ_BMXP01000009.1"/>
</dbReference>
<keyword evidence="1" id="KW-0472">Membrane</keyword>
<feature type="transmembrane region" description="Helical" evidence="1">
    <location>
        <begin position="94"/>
        <end position="116"/>
    </location>
</feature>
<organism evidence="2 3">
    <name type="scientific">Alteromonas halophila</name>
    <dbReference type="NCBI Taxonomy" id="516698"/>
    <lineage>
        <taxon>Bacteria</taxon>
        <taxon>Pseudomonadati</taxon>
        <taxon>Pseudomonadota</taxon>
        <taxon>Gammaproteobacteria</taxon>
        <taxon>Alteromonadales</taxon>
        <taxon>Alteromonadaceae</taxon>
        <taxon>Alteromonas/Salinimonas group</taxon>
        <taxon>Alteromonas</taxon>
    </lineage>
</organism>
<keyword evidence="1" id="KW-0812">Transmembrane</keyword>
<dbReference type="AlphaFoldDB" id="A0A918JPY3"/>
<evidence type="ECO:0000256" key="1">
    <source>
        <dbReference type="SAM" id="Phobius"/>
    </source>
</evidence>
<comment type="caution">
    <text evidence="2">The sequence shown here is derived from an EMBL/GenBank/DDBJ whole genome shotgun (WGS) entry which is preliminary data.</text>
</comment>
<accession>A0A918JPY3</accession>
<dbReference type="Proteomes" id="UP000631300">
    <property type="component" value="Unassembled WGS sequence"/>
</dbReference>
<evidence type="ECO:0008006" key="4">
    <source>
        <dbReference type="Google" id="ProtNLM"/>
    </source>
</evidence>
<feature type="transmembrane region" description="Helical" evidence="1">
    <location>
        <begin position="63"/>
        <end position="82"/>
    </location>
</feature>
<evidence type="ECO:0000313" key="2">
    <source>
        <dbReference type="EMBL" id="GGW93324.1"/>
    </source>
</evidence>